<evidence type="ECO:0000313" key="13">
    <source>
        <dbReference type="EMBL" id="MFD2542989.1"/>
    </source>
</evidence>
<evidence type="ECO:0000256" key="3">
    <source>
        <dbReference type="ARBA" id="ARBA00022679"/>
    </source>
</evidence>
<gene>
    <name evidence="13" type="ORF">ACFSSB_11725</name>
</gene>
<dbReference type="Pfam" id="PF00560">
    <property type="entry name" value="LRR_1"/>
    <property type="match status" value="1"/>
</dbReference>
<keyword evidence="9" id="KW-0807">Transducer</keyword>
<dbReference type="Pfam" id="PF25497">
    <property type="entry name" value="COR-B"/>
    <property type="match status" value="1"/>
</dbReference>
<dbReference type="InterPro" id="IPR032675">
    <property type="entry name" value="LRR_dom_sf"/>
</dbReference>
<dbReference type="EMBL" id="JBHULM010000011">
    <property type="protein sequence ID" value="MFD2542989.1"/>
    <property type="molecule type" value="Genomic_DNA"/>
</dbReference>
<comment type="caution">
    <text evidence="13">The sequence shown here is derived from an EMBL/GenBank/DDBJ whole genome shotgun (WGS) entry which is preliminary data.</text>
</comment>
<dbReference type="Gene3D" id="3.30.70.1390">
    <property type="entry name" value="ROC domain from the Parkinson's disease-associated leucine-rich repeat kinase 2"/>
    <property type="match status" value="2"/>
</dbReference>
<dbReference type="InterPro" id="IPR001611">
    <property type="entry name" value="Leu-rich_rpt"/>
</dbReference>
<keyword evidence="5" id="KW-0547">Nucleotide-binding</keyword>
<dbReference type="RefSeq" id="WP_379904426.1">
    <property type="nucleotide sequence ID" value="NZ_JBHULM010000011.1"/>
</dbReference>
<dbReference type="PROSITE" id="PS51450">
    <property type="entry name" value="LRR"/>
    <property type="match status" value="1"/>
</dbReference>
<proteinExistence type="predicted"/>
<evidence type="ECO:0000256" key="11">
    <source>
        <dbReference type="ARBA" id="ARBA00048679"/>
    </source>
</evidence>
<dbReference type="PROSITE" id="PS51424">
    <property type="entry name" value="ROC"/>
    <property type="match status" value="1"/>
</dbReference>
<keyword evidence="4" id="KW-0677">Repeat</keyword>
<dbReference type="SUPFAM" id="SSF52058">
    <property type="entry name" value="L domain-like"/>
    <property type="match status" value="1"/>
</dbReference>
<dbReference type="Pfam" id="PF16095">
    <property type="entry name" value="COR-A"/>
    <property type="match status" value="1"/>
</dbReference>
<evidence type="ECO:0000256" key="5">
    <source>
        <dbReference type="ARBA" id="ARBA00022741"/>
    </source>
</evidence>
<evidence type="ECO:0000313" key="14">
    <source>
        <dbReference type="Proteomes" id="UP001597467"/>
    </source>
</evidence>
<feature type="domain" description="Roc" evidence="12">
    <location>
        <begin position="152"/>
        <end position="400"/>
    </location>
</feature>
<keyword evidence="7" id="KW-0067">ATP-binding</keyword>
<name>A0ABW5K323_9FLAO</name>
<keyword evidence="8" id="KW-0342">GTP-binding</keyword>
<keyword evidence="14" id="KW-1185">Reference proteome</keyword>
<dbReference type="InterPro" id="IPR036388">
    <property type="entry name" value="WH-like_DNA-bd_sf"/>
</dbReference>
<dbReference type="Gene3D" id="3.40.50.300">
    <property type="entry name" value="P-loop containing nucleotide triphosphate hydrolases"/>
    <property type="match status" value="1"/>
</dbReference>
<organism evidence="13 14">
    <name type="scientific">Lacinutrix gracilariae</name>
    <dbReference type="NCBI Taxonomy" id="1747198"/>
    <lineage>
        <taxon>Bacteria</taxon>
        <taxon>Pseudomonadati</taxon>
        <taxon>Bacteroidota</taxon>
        <taxon>Flavobacteriia</taxon>
        <taxon>Flavobacteriales</taxon>
        <taxon>Flavobacteriaceae</taxon>
        <taxon>Lacinutrix</taxon>
    </lineage>
</organism>
<protein>
    <recommendedName>
        <fullName evidence="1">non-specific serine/threonine protein kinase</fullName>
        <ecNumber evidence="1">2.7.11.1</ecNumber>
    </recommendedName>
</protein>
<reference evidence="14" key="1">
    <citation type="journal article" date="2019" name="Int. J. Syst. Evol. Microbiol.">
        <title>The Global Catalogue of Microorganisms (GCM) 10K type strain sequencing project: providing services to taxonomists for standard genome sequencing and annotation.</title>
        <authorList>
            <consortium name="The Broad Institute Genomics Platform"/>
            <consortium name="The Broad Institute Genome Sequencing Center for Infectious Disease"/>
            <person name="Wu L."/>
            <person name="Ma J."/>
        </authorList>
    </citation>
    <scope>NUCLEOTIDE SEQUENCE [LARGE SCALE GENOMIC DNA]</scope>
    <source>
        <strain evidence="14">KCTC 42808</strain>
    </source>
</reference>
<dbReference type="Gene3D" id="3.80.10.10">
    <property type="entry name" value="Ribonuclease Inhibitor"/>
    <property type="match status" value="1"/>
</dbReference>
<dbReference type="Gene3D" id="1.10.10.10">
    <property type="entry name" value="Winged helix-like DNA-binding domain superfamily/Winged helix DNA-binding domain"/>
    <property type="match status" value="1"/>
</dbReference>
<evidence type="ECO:0000256" key="7">
    <source>
        <dbReference type="ARBA" id="ARBA00022840"/>
    </source>
</evidence>
<evidence type="ECO:0000256" key="2">
    <source>
        <dbReference type="ARBA" id="ARBA00022527"/>
    </source>
</evidence>
<comment type="catalytic activity">
    <reaction evidence="10">
        <text>L-threonyl-[protein] + ATP = O-phospho-L-threonyl-[protein] + ADP + H(+)</text>
        <dbReference type="Rhea" id="RHEA:46608"/>
        <dbReference type="Rhea" id="RHEA-COMP:11060"/>
        <dbReference type="Rhea" id="RHEA-COMP:11605"/>
        <dbReference type="ChEBI" id="CHEBI:15378"/>
        <dbReference type="ChEBI" id="CHEBI:30013"/>
        <dbReference type="ChEBI" id="CHEBI:30616"/>
        <dbReference type="ChEBI" id="CHEBI:61977"/>
        <dbReference type="ChEBI" id="CHEBI:456216"/>
        <dbReference type="EC" id="2.7.11.1"/>
    </reaction>
</comment>
<dbReference type="InterPro" id="IPR027417">
    <property type="entry name" value="P-loop_NTPase"/>
</dbReference>
<dbReference type="InterPro" id="IPR057263">
    <property type="entry name" value="COR-B"/>
</dbReference>
<dbReference type="PANTHER" id="PTHR47679">
    <property type="entry name" value="PROTEIN TORNADO 1"/>
    <property type="match status" value="1"/>
</dbReference>
<keyword evidence="2" id="KW-0723">Serine/threonine-protein kinase</keyword>
<keyword evidence="3" id="KW-0808">Transferase</keyword>
<keyword evidence="6" id="KW-0418">Kinase</keyword>
<dbReference type="Proteomes" id="UP001597467">
    <property type="component" value="Unassembled WGS sequence"/>
</dbReference>
<evidence type="ECO:0000256" key="1">
    <source>
        <dbReference type="ARBA" id="ARBA00012513"/>
    </source>
</evidence>
<evidence type="ECO:0000256" key="10">
    <source>
        <dbReference type="ARBA" id="ARBA00047899"/>
    </source>
</evidence>
<comment type="catalytic activity">
    <reaction evidence="11">
        <text>L-seryl-[protein] + ATP = O-phospho-L-seryl-[protein] + ADP + H(+)</text>
        <dbReference type="Rhea" id="RHEA:17989"/>
        <dbReference type="Rhea" id="RHEA-COMP:9863"/>
        <dbReference type="Rhea" id="RHEA-COMP:11604"/>
        <dbReference type="ChEBI" id="CHEBI:15378"/>
        <dbReference type="ChEBI" id="CHEBI:29999"/>
        <dbReference type="ChEBI" id="CHEBI:30616"/>
        <dbReference type="ChEBI" id="CHEBI:83421"/>
        <dbReference type="ChEBI" id="CHEBI:456216"/>
        <dbReference type="EC" id="2.7.11.1"/>
    </reaction>
</comment>
<accession>A0ABW5K323</accession>
<dbReference type="PANTHER" id="PTHR47679:SF2">
    <property type="entry name" value="C-TERMINAL OF ROC (COR) DOMAIN-CONTAINING PROTEIN"/>
    <property type="match status" value="1"/>
</dbReference>
<evidence type="ECO:0000256" key="6">
    <source>
        <dbReference type="ARBA" id="ARBA00022777"/>
    </source>
</evidence>
<dbReference type="Gene3D" id="3.30.310.200">
    <property type="match status" value="1"/>
</dbReference>
<dbReference type="EC" id="2.7.11.1" evidence="1"/>
<evidence type="ECO:0000256" key="9">
    <source>
        <dbReference type="ARBA" id="ARBA00023224"/>
    </source>
</evidence>
<dbReference type="InterPro" id="IPR032171">
    <property type="entry name" value="COR-A"/>
</dbReference>
<evidence type="ECO:0000256" key="8">
    <source>
        <dbReference type="ARBA" id="ARBA00023134"/>
    </source>
</evidence>
<evidence type="ECO:0000259" key="12">
    <source>
        <dbReference type="PROSITE" id="PS51424"/>
    </source>
</evidence>
<dbReference type="Gene3D" id="1.10.10.2200">
    <property type="match status" value="1"/>
</dbReference>
<sequence length="898" mass="104766">MSEKTIEIAKGRIQEAKTNKLRFLDLSGLGLNEIPIDISDMTYLLDINLSYNQFLVYPNVLSKLYNLQHLNISHNSLTDIVLDEGKYYSFKSINISYNLLNHIPSEFNYLNKNVEIIFDNNPFLKGLPPEFQGQEDLSYISFYLQSLTQRDNIKKLFETKLLLVGKGEVGKTTLIKVLKNINYDVEIGKENTTHGIDVNSFEMDVIFPANKSFYNRHEDYDNLIFLSDPKYHMFHEEEDVNFNSEEVLYETISEEYAHFHSNHEDFLELRLSSQPHYIRSDAFFKKPVKINTWDFGGQEILYSTHQFFLTQRSVYILVWEPRSDTEEENFDYWLNTIQRTSNGSSVIIVMNKADVRIKNIDENSYLKKFDNIYGFIKVSCFTKDGITELVSQIKDCISKLPHIGDKLPISWDNVRVKLKEVNKDYIDYREFKSICSLNDLKKDNYIVSYLNDLGDIIYFDDDYRVSNLVILNPDWLTNAIYELIHSLSIQKNNGLFNSKDLKECLDASIYPEDKYYEILSLMERFEICFKVIGSNNLYVIPALLEASIDNEEIKKSFLVPEALKFQICYSYMPSGLIERLICRMNNYLEKELFWKFGAVFNTEQSRALVVLNTLSKTIDVSVIGEIKGSLYNIISHEIHQIHRDLKLLPIDFQEKIACNCNECSEGVKPYMFIKDVLNKFLNKNRKEIDCQFSTEKVTIEKLLLGYKSSKTERPLIRDFVEAFSRLQGRAKMIESFSEDERNIYFQDLLRPSLISRGFFSNDQTQRGKSESERNQGELDILIETIGGNAITFFEGFNLNSLKKSVIDIHLKKTLLNYDYNGLTEKFVGIYCEASNFVSLAEKYYKYCNEIEINDIKLISTTDLSSTYVKASEIKVYRTSYERSKTKLNLYHILVNLKL</sequence>
<dbReference type="InterPro" id="IPR001019">
    <property type="entry name" value="Gprotein_alpha_su"/>
</dbReference>
<dbReference type="Pfam" id="PF08477">
    <property type="entry name" value="Roc"/>
    <property type="match status" value="1"/>
</dbReference>
<dbReference type="SUPFAM" id="SSF52540">
    <property type="entry name" value="P-loop containing nucleoside triphosphate hydrolases"/>
    <property type="match status" value="1"/>
</dbReference>
<dbReference type="InterPro" id="IPR020859">
    <property type="entry name" value="ROC"/>
</dbReference>
<dbReference type="PRINTS" id="PR00318">
    <property type="entry name" value="GPROTEINA"/>
</dbReference>
<evidence type="ECO:0000256" key="4">
    <source>
        <dbReference type="ARBA" id="ARBA00022737"/>
    </source>
</evidence>